<name>A9NUK3_PICSI</name>
<accession>A9NUK3</accession>
<dbReference type="EMBL" id="EF085006">
    <property type="protein sequence ID" value="ABK24314.1"/>
    <property type="molecule type" value="mRNA"/>
</dbReference>
<organism evidence="1">
    <name type="scientific">Picea sitchensis</name>
    <name type="common">Sitka spruce</name>
    <name type="synonym">Pinus sitchensis</name>
    <dbReference type="NCBI Taxonomy" id="3332"/>
    <lineage>
        <taxon>Eukaryota</taxon>
        <taxon>Viridiplantae</taxon>
        <taxon>Streptophyta</taxon>
        <taxon>Embryophyta</taxon>
        <taxon>Tracheophyta</taxon>
        <taxon>Spermatophyta</taxon>
        <taxon>Pinopsida</taxon>
        <taxon>Pinidae</taxon>
        <taxon>Conifers I</taxon>
        <taxon>Pinales</taxon>
        <taxon>Pinaceae</taxon>
        <taxon>Picea</taxon>
    </lineage>
</organism>
<reference evidence="1" key="1">
    <citation type="journal article" date="2008" name="BMC Genomics">
        <title>A conifer genomics resource of 200,000 spruce (Picea spp.) ESTs and 6,464 high-quality, sequence-finished full-length cDNAs for Sitka spruce (Picea sitchensis).</title>
        <authorList>
            <person name="Ralph S.G."/>
            <person name="Chun H.J."/>
            <person name="Kolosova N."/>
            <person name="Cooper D."/>
            <person name="Oddy C."/>
            <person name="Ritland C.E."/>
            <person name="Kirkpatrick R."/>
            <person name="Moore R."/>
            <person name="Barber S."/>
            <person name="Holt R.A."/>
            <person name="Jones S.J."/>
            <person name="Marra M.A."/>
            <person name="Douglas C.J."/>
            <person name="Ritland K."/>
            <person name="Bohlmann J."/>
        </authorList>
    </citation>
    <scope>NUCLEOTIDE SEQUENCE</scope>
    <source>
        <tissue evidence="1">Green portion of the leader tissue</tissue>
    </source>
</reference>
<dbReference type="AlphaFoldDB" id="A9NUK3"/>
<proteinExistence type="evidence at transcript level"/>
<protein>
    <submittedName>
        <fullName evidence="1">Uncharacterized protein</fullName>
    </submittedName>
</protein>
<sequence length="37" mass="4225">MIRHFRATRSLHLQYSATSATGVNPYQLSLCISCRNQ</sequence>
<evidence type="ECO:0000313" key="1">
    <source>
        <dbReference type="EMBL" id="ABK24314.1"/>
    </source>
</evidence>